<name>A0A382WRF4_9ZZZZ</name>
<dbReference type="Gene3D" id="3.40.50.970">
    <property type="match status" value="1"/>
</dbReference>
<dbReference type="SUPFAM" id="SSF52518">
    <property type="entry name" value="Thiamin diphosphate-binding fold (THDP-binding)"/>
    <property type="match status" value="1"/>
</dbReference>
<protein>
    <recommendedName>
        <fullName evidence="1">Transketolase-like pyrimidine-binding domain-containing protein</fullName>
    </recommendedName>
</protein>
<sequence>MADRDEKIYVIVGDIGYRVFDEFRQKHPDRFINIGICEQSMIGVSAGMALEGLKPWVYTITPFLIERPFEQVKLDIDQQNVNVKLVGYSDYPTLGPTHTELNGKKLMQLFKNITSYFPKNGDETQKVTYQAYEKKGPAFISLKSDPSLSRSITGIK</sequence>
<reference evidence="2" key="1">
    <citation type="submission" date="2018-05" db="EMBL/GenBank/DDBJ databases">
        <authorList>
            <person name="Lanie J.A."/>
            <person name="Ng W.-L."/>
            <person name="Kazmierczak K.M."/>
            <person name="Andrzejewski T.M."/>
            <person name="Davidsen T.M."/>
            <person name="Wayne K.J."/>
            <person name="Tettelin H."/>
            <person name="Glass J.I."/>
            <person name="Rusch D."/>
            <person name="Podicherti R."/>
            <person name="Tsui H.-C.T."/>
            <person name="Winkler M.E."/>
        </authorList>
    </citation>
    <scope>NUCLEOTIDE SEQUENCE</scope>
</reference>
<dbReference type="InterPro" id="IPR005475">
    <property type="entry name" value="Transketolase-like_Pyr-bd"/>
</dbReference>
<feature type="domain" description="Transketolase-like pyrimidine-binding" evidence="1">
    <location>
        <begin position="1"/>
        <end position="150"/>
    </location>
</feature>
<gene>
    <name evidence="2" type="ORF">METZ01_LOCUS413485</name>
</gene>
<dbReference type="Pfam" id="PF02779">
    <property type="entry name" value="Transket_pyr"/>
    <property type="match status" value="1"/>
</dbReference>
<evidence type="ECO:0000313" key="2">
    <source>
        <dbReference type="EMBL" id="SVD60631.1"/>
    </source>
</evidence>
<dbReference type="AlphaFoldDB" id="A0A382WRF4"/>
<dbReference type="InterPro" id="IPR051157">
    <property type="entry name" value="PDH/Transketolase"/>
</dbReference>
<proteinExistence type="predicted"/>
<dbReference type="PANTHER" id="PTHR43825">
    <property type="entry name" value="PYRUVATE DEHYDROGENASE E1 COMPONENT"/>
    <property type="match status" value="1"/>
</dbReference>
<dbReference type="SMART" id="SM00861">
    <property type="entry name" value="Transket_pyr"/>
    <property type="match status" value="1"/>
</dbReference>
<dbReference type="InterPro" id="IPR029061">
    <property type="entry name" value="THDP-binding"/>
</dbReference>
<dbReference type="CDD" id="cd07033">
    <property type="entry name" value="TPP_PYR_DXS_TK_like"/>
    <property type="match status" value="1"/>
</dbReference>
<dbReference type="EMBL" id="UINC01161438">
    <property type="protein sequence ID" value="SVD60631.1"/>
    <property type="molecule type" value="Genomic_DNA"/>
</dbReference>
<organism evidence="2">
    <name type="scientific">marine metagenome</name>
    <dbReference type="NCBI Taxonomy" id="408172"/>
    <lineage>
        <taxon>unclassified sequences</taxon>
        <taxon>metagenomes</taxon>
        <taxon>ecological metagenomes</taxon>
    </lineage>
</organism>
<evidence type="ECO:0000259" key="1">
    <source>
        <dbReference type="SMART" id="SM00861"/>
    </source>
</evidence>
<accession>A0A382WRF4</accession>
<dbReference type="PANTHER" id="PTHR43825:SF5">
    <property type="entry name" value="HYPOTHETICAL TRANSKETOLASE FAMILY PROTEIN"/>
    <property type="match status" value="1"/>
</dbReference>